<organism evidence="1 3">
    <name type="scientific">Medicago truncatula</name>
    <name type="common">Barrel medic</name>
    <name type="synonym">Medicago tribuloides</name>
    <dbReference type="NCBI Taxonomy" id="3880"/>
    <lineage>
        <taxon>Eukaryota</taxon>
        <taxon>Viridiplantae</taxon>
        <taxon>Streptophyta</taxon>
        <taxon>Embryophyta</taxon>
        <taxon>Tracheophyta</taxon>
        <taxon>Spermatophyta</taxon>
        <taxon>Magnoliopsida</taxon>
        <taxon>eudicotyledons</taxon>
        <taxon>Gunneridae</taxon>
        <taxon>Pentapetalae</taxon>
        <taxon>rosids</taxon>
        <taxon>fabids</taxon>
        <taxon>Fabales</taxon>
        <taxon>Fabaceae</taxon>
        <taxon>Papilionoideae</taxon>
        <taxon>50 kb inversion clade</taxon>
        <taxon>NPAAA clade</taxon>
        <taxon>Hologalegina</taxon>
        <taxon>IRL clade</taxon>
        <taxon>Trifolieae</taxon>
        <taxon>Medicago</taxon>
    </lineage>
</organism>
<gene>
    <name evidence="1" type="ordered locus">MTR_2g099760</name>
</gene>
<sequence>MGSGWVLIYPLPVSYPCFGENPYSNPVKTEKPVKLDLVRAGNHGYGFCCHA</sequence>
<accession>G7IS46</accession>
<proteinExistence type="predicted"/>
<dbReference type="Proteomes" id="UP000002051">
    <property type="component" value="Chromosome 2"/>
</dbReference>
<dbReference type="PaxDb" id="3880-AES67826"/>
<dbReference type="EMBL" id="CM001218">
    <property type="protein sequence ID" value="AES67826.1"/>
    <property type="molecule type" value="Genomic_DNA"/>
</dbReference>
<dbReference type="HOGENOM" id="CLU_3127389_0_0_1"/>
<evidence type="ECO:0000313" key="3">
    <source>
        <dbReference type="Proteomes" id="UP000002051"/>
    </source>
</evidence>
<name>G7IS46_MEDTR</name>
<evidence type="ECO:0000313" key="2">
    <source>
        <dbReference type="EnsemblPlants" id="AES67826"/>
    </source>
</evidence>
<protein>
    <submittedName>
        <fullName evidence="1 2">Uncharacterized protein</fullName>
    </submittedName>
</protein>
<reference evidence="1 3" key="1">
    <citation type="journal article" date="2011" name="Nature">
        <title>The Medicago genome provides insight into the evolution of rhizobial symbioses.</title>
        <authorList>
            <person name="Young N.D."/>
            <person name="Debelle F."/>
            <person name="Oldroyd G.E."/>
            <person name="Geurts R."/>
            <person name="Cannon S.B."/>
            <person name="Udvardi M.K."/>
            <person name="Benedito V.A."/>
            <person name="Mayer K.F."/>
            <person name="Gouzy J."/>
            <person name="Schoof H."/>
            <person name="Van de Peer Y."/>
            <person name="Proost S."/>
            <person name="Cook D.R."/>
            <person name="Meyers B.C."/>
            <person name="Spannagl M."/>
            <person name="Cheung F."/>
            <person name="De Mita S."/>
            <person name="Krishnakumar V."/>
            <person name="Gundlach H."/>
            <person name="Zhou S."/>
            <person name="Mudge J."/>
            <person name="Bharti A.K."/>
            <person name="Murray J.D."/>
            <person name="Naoumkina M.A."/>
            <person name="Rosen B."/>
            <person name="Silverstein K.A."/>
            <person name="Tang H."/>
            <person name="Rombauts S."/>
            <person name="Zhao P.X."/>
            <person name="Zhou P."/>
            <person name="Barbe V."/>
            <person name="Bardou P."/>
            <person name="Bechner M."/>
            <person name="Bellec A."/>
            <person name="Berger A."/>
            <person name="Berges H."/>
            <person name="Bidwell S."/>
            <person name="Bisseling T."/>
            <person name="Choisne N."/>
            <person name="Couloux A."/>
            <person name="Denny R."/>
            <person name="Deshpande S."/>
            <person name="Dai X."/>
            <person name="Doyle J.J."/>
            <person name="Dudez A.M."/>
            <person name="Farmer A.D."/>
            <person name="Fouteau S."/>
            <person name="Franken C."/>
            <person name="Gibelin C."/>
            <person name="Gish J."/>
            <person name="Goldstein S."/>
            <person name="Gonzalez A.J."/>
            <person name="Green P.J."/>
            <person name="Hallab A."/>
            <person name="Hartog M."/>
            <person name="Hua A."/>
            <person name="Humphray S.J."/>
            <person name="Jeong D.H."/>
            <person name="Jing Y."/>
            <person name="Jocker A."/>
            <person name="Kenton S.M."/>
            <person name="Kim D.J."/>
            <person name="Klee K."/>
            <person name="Lai H."/>
            <person name="Lang C."/>
            <person name="Lin S."/>
            <person name="Macmil S.L."/>
            <person name="Magdelenat G."/>
            <person name="Matthews L."/>
            <person name="McCorrison J."/>
            <person name="Monaghan E.L."/>
            <person name="Mun J.H."/>
            <person name="Najar F.Z."/>
            <person name="Nicholson C."/>
            <person name="Noirot C."/>
            <person name="O'Bleness M."/>
            <person name="Paule C.R."/>
            <person name="Poulain J."/>
            <person name="Prion F."/>
            <person name="Qin B."/>
            <person name="Qu C."/>
            <person name="Retzel E.F."/>
            <person name="Riddle C."/>
            <person name="Sallet E."/>
            <person name="Samain S."/>
            <person name="Samson N."/>
            <person name="Sanders I."/>
            <person name="Saurat O."/>
            <person name="Scarpelli C."/>
            <person name="Schiex T."/>
            <person name="Segurens B."/>
            <person name="Severin A.J."/>
            <person name="Sherrier D.J."/>
            <person name="Shi R."/>
            <person name="Sims S."/>
            <person name="Singer S.R."/>
            <person name="Sinharoy S."/>
            <person name="Sterck L."/>
            <person name="Viollet A."/>
            <person name="Wang B.B."/>
            <person name="Wang K."/>
            <person name="Wang M."/>
            <person name="Wang X."/>
            <person name="Warfsmann J."/>
            <person name="Weissenbach J."/>
            <person name="White D.D."/>
            <person name="White J.D."/>
            <person name="Wiley G.B."/>
            <person name="Wincker P."/>
            <person name="Xing Y."/>
            <person name="Yang L."/>
            <person name="Yao Z."/>
            <person name="Ying F."/>
            <person name="Zhai J."/>
            <person name="Zhou L."/>
            <person name="Zuber A."/>
            <person name="Denarie J."/>
            <person name="Dixon R.A."/>
            <person name="May G.D."/>
            <person name="Schwartz D.C."/>
            <person name="Rogers J."/>
            <person name="Quetier F."/>
            <person name="Town C.D."/>
            <person name="Roe B.A."/>
        </authorList>
    </citation>
    <scope>NUCLEOTIDE SEQUENCE [LARGE SCALE GENOMIC DNA]</scope>
    <source>
        <strain evidence="1">A17</strain>
        <strain evidence="2 3">cv. Jemalong A17</strain>
    </source>
</reference>
<reference evidence="2" key="3">
    <citation type="submission" date="2015-04" db="UniProtKB">
        <authorList>
            <consortium name="EnsemblPlants"/>
        </authorList>
    </citation>
    <scope>IDENTIFICATION</scope>
    <source>
        <strain evidence="2">cv. Jemalong A17</strain>
    </source>
</reference>
<evidence type="ECO:0000313" key="1">
    <source>
        <dbReference type="EMBL" id="AES67826.1"/>
    </source>
</evidence>
<dbReference type="AlphaFoldDB" id="G7IS46"/>
<reference evidence="1 3" key="2">
    <citation type="journal article" date="2014" name="BMC Genomics">
        <title>An improved genome release (version Mt4.0) for the model legume Medicago truncatula.</title>
        <authorList>
            <person name="Tang H."/>
            <person name="Krishnakumar V."/>
            <person name="Bidwell S."/>
            <person name="Rosen B."/>
            <person name="Chan A."/>
            <person name="Zhou S."/>
            <person name="Gentzbittel L."/>
            <person name="Childs K.L."/>
            <person name="Yandell M."/>
            <person name="Gundlach H."/>
            <person name="Mayer K.F."/>
            <person name="Schwartz D.C."/>
            <person name="Town C.D."/>
        </authorList>
    </citation>
    <scope>GENOME REANNOTATION</scope>
    <source>
        <strain evidence="2 3">cv. Jemalong A17</strain>
    </source>
</reference>
<keyword evidence="3" id="KW-1185">Reference proteome</keyword>
<dbReference type="EnsemblPlants" id="AES67826">
    <property type="protein sequence ID" value="AES67826"/>
    <property type="gene ID" value="MTR_2g099760"/>
</dbReference>